<proteinExistence type="predicted"/>
<evidence type="ECO:0000313" key="2">
    <source>
        <dbReference type="EMBL" id="ETO79642.1"/>
    </source>
</evidence>
<comment type="caution">
    <text evidence="2">The sequence shown here is derived from an EMBL/GenBank/DDBJ whole genome shotgun (WGS) entry which is preliminary data.</text>
</comment>
<dbReference type="EMBL" id="ANJA01001077">
    <property type="protein sequence ID" value="ETO79642.1"/>
    <property type="molecule type" value="Genomic_DNA"/>
</dbReference>
<reference evidence="2 3" key="1">
    <citation type="submission" date="2013-11" db="EMBL/GenBank/DDBJ databases">
        <title>The Genome Sequence of Phytophthora parasitica P1976.</title>
        <authorList>
            <consortium name="The Broad Institute Genomics Platform"/>
            <person name="Russ C."/>
            <person name="Tyler B."/>
            <person name="Panabieres F."/>
            <person name="Shan W."/>
            <person name="Tripathy S."/>
            <person name="Grunwald N."/>
            <person name="Machado M."/>
            <person name="Johnson C.S."/>
            <person name="Walker B."/>
            <person name="Young S."/>
            <person name="Zeng Q."/>
            <person name="Gargeya S."/>
            <person name="Fitzgerald M."/>
            <person name="Haas B."/>
            <person name="Abouelleil A."/>
            <person name="Allen A.W."/>
            <person name="Alvarado L."/>
            <person name="Arachchi H.M."/>
            <person name="Berlin A.M."/>
            <person name="Chapman S.B."/>
            <person name="Gainer-Dewar J."/>
            <person name="Goldberg J."/>
            <person name="Griggs A."/>
            <person name="Gujja S."/>
            <person name="Hansen M."/>
            <person name="Howarth C."/>
            <person name="Imamovic A."/>
            <person name="Ireland A."/>
            <person name="Larimer J."/>
            <person name="McCowan C."/>
            <person name="Murphy C."/>
            <person name="Pearson M."/>
            <person name="Poon T.W."/>
            <person name="Priest M."/>
            <person name="Roberts A."/>
            <person name="Saif S."/>
            <person name="Shea T."/>
            <person name="Sisk P."/>
            <person name="Sykes S."/>
            <person name="Wortman J."/>
            <person name="Nusbaum C."/>
            <person name="Birren B."/>
        </authorList>
    </citation>
    <scope>NUCLEOTIDE SEQUENCE [LARGE SCALE GENOMIC DNA]</scope>
    <source>
        <strain evidence="2 3">P1976</strain>
    </source>
</reference>
<feature type="chain" id="PRO_5001754247" evidence="1">
    <location>
        <begin position="22"/>
        <end position="130"/>
    </location>
</feature>
<name>A0A081AL81_PHYNI</name>
<gene>
    <name evidence="2" type="ORF">F444_05681</name>
</gene>
<accession>A0A081AL81</accession>
<evidence type="ECO:0000313" key="3">
    <source>
        <dbReference type="Proteomes" id="UP000028582"/>
    </source>
</evidence>
<protein>
    <submittedName>
        <fullName evidence="2">Uncharacterized protein</fullName>
    </submittedName>
</protein>
<keyword evidence="1" id="KW-0732">Signal</keyword>
<dbReference type="AlphaFoldDB" id="A0A081AL81"/>
<dbReference type="Proteomes" id="UP000028582">
    <property type="component" value="Unassembled WGS sequence"/>
</dbReference>
<organism evidence="2 3">
    <name type="scientific">Phytophthora nicotianae P1976</name>
    <dbReference type="NCBI Taxonomy" id="1317066"/>
    <lineage>
        <taxon>Eukaryota</taxon>
        <taxon>Sar</taxon>
        <taxon>Stramenopiles</taxon>
        <taxon>Oomycota</taxon>
        <taxon>Peronosporomycetes</taxon>
        <taxon>Peronosporales</taxon>
        <taxon>Peronosporaceae</taxon>
        <taxon>Phytophthora</taxon>
    </lineage>
</organism>
<feature type="signal peptide" evidence="1">
    <location>
        <begin position="1"/>
        <end position="21"/>
    </location>
</feature>
<dbReference type="OrthoDB" id="152433at2759"/>
<evidence type="ECO:0000256" key="1">
    <source>
        <dbReference type="SAM" id="SignalP"/>
    </source>
</evidence>
<sequence length="130" mass="13808">MQAAIQLLQLLLLALPAVVKAECCVTKACTLDCQPGETCALQMVDCIRAPCPPIQACVGTTSNPNKGAEGSLKCTMECGDFQECRIYEPDGSDYCADVCAEGRCPKGSICELQEVQCIRAPCPPMATCNK</sequence>